<organism evidence="1 2">
    <name type="scientific">Candidatus Iainarchaeum sp</name>
    <dbReference type="NCBI Taxonomy" id="3101447"/>
    <lineage>
        <taxon>Archaea</taxon>
        <taxon>Candidatus Iainarchaeota</taxon>
        <taxon>Candidatus Iainarchaeia</taxon>
        <taxon>Candidatus Iainarchaeales</taxon>
        <taxon>Candidatus Iainarchaeaceae</taxon>
        <taxon>Candidatus Iainarchaeum</taxon>
    </lineage>
</organism>
<dbReference type="Proteomes" id="UP000732298">
    <property type="component" value="Unassembled WGS sequence"/>
</dbReference>
<dbReference type="SUPFAM" id="SSF75169">
    <property type="entry name" value="DsrEFH-like"/>
    <property type="match status" value="1"/>
</dbReference>
<reference evidence="1" key="1">
    <citation type="submission" date="2020-07" db="EMBL/GenBank/DDBJ databases">
        <title>Huge and variable diversity of episymbiotic CPR bacteria and DPANN archaea in groundwater ecosystems.</title>
        <authorList>
            <person name="He C.Y."/>
            <person name="Keren R."/>
            <person name="Whittaker M."/>
            <person name="Farag I.F."/>
            <person name="Doudna J."/>
            <person name="Cate J.H.D."/>
            <person name="Banfield J.F."/>
        </authorList>
    </citation>
    <scope>NUCLEOTIDE SEQUENCE</scope>
    <source>
        <strain evidence="1">NC_groundwater_1296_Ag_S-0.2um_52_80</strain>
    </source>
</reference>
<evidence type="ECO:0000313" key="1">
    <source>
        <dbReference type="EMBL" id="MBI4209904.1"/>
    </source>
</evidence>
<gene>
    <name evidence="1" type="ORF">HY544_00130</name>
</gene>
<dbReference type="AlphaFoldDB" id="A0A8T3YHB0"/>
<dbReference type="Gene3D" id="3.40.1260.10">
    <property type="entry name" value="DsrEFH-like"/>
    <property type="match status" value="1"/>
</dbReference>
<proteinExistence type="predicted"/>
<sequence>MGRLNPGRLTSRTKEPEKAWNAFRFGVTAPKGKHDVKVFLINEGIEAQDIQNKKYNVKEQVAAFIQSNGQILEFYQVVFC</sequence>
<dbReference type="EMBL" id="JACQPB010000002">
    <property type="protein sequence ID" value="MBI4209904.1"/>
    <property type="molecule type" value="Genomic_DNA"/>
</dbReference>
<protein>
    <submittedName>
        <fullName evidence="1">Uncharacterized protein</fullName>
    </submittedName>
</protein>
<comment type="caution">
    <text evidence="1">The sequence shown here is derived from an EMBL/GenBank/DDBJ whole genome shotgun (WGS) entry which is preliminary data.</text>
</comment>
<dbReference type="InterPro" id="IPR027396">
    <property type="entry name" value="DsrEFH-like"/>
</dbReference>
<evidence type="ECO:0000313" key="2">
    <source>
        <dbReference type="Proteomes" id="UP000732298"/>
    </source>
</evidence>
<accession>A0A8T3YHB0</accession>
<name>A0A8T3YHB0_9ARCH</name>